<proteinExistence type="predicted"/>
<dbReference type="SUPFAM" id="SSF81653">
    <property type="entry name" value="Calcium ATPase, transduction domain A"/>
    <property type="match status" value="1"/>
</dbReference>
<reference evidence="10 11" key="1">
    <citation type="submission" date="2021-01" db="EMBL/GenBank/DDBJ databases">
        <title>Genomic Encyclopedia of Type Strains, Phase IV (KMG-IV): sequencing the most valuable type-strain genomes for metagenomic binning, comparative biology and taxonomic classification.</title>
        <authorList>
            <person name="Goeker M."/>
        </authorList>
    </citation>
    <scope>NUCLEOTIDE SEQUENCE [LARGE SCALE GENOMIC DNA]</scope>
    <source>
        <strain evidence="10 11">DSM 27513</strain>
    </source>
</reference>
<organism evidence="10 11">
    <name type="scientific">Streptococcus saliviloxodontae</name>
    <dbReference type="NCBI Taxonomy" id="1349416"/>
    <lineage>
        <taxon>Bacteria</taxon>
        <taxon>Bacillati</taxon>
        <taxon>Bacillota</taxon>
        <taxon>Bacilli</taxon>
        <taxon>Lactobacillales</taxon>
        <taxon>Streptococcaceae</taxon>
        <taxon>Streptococcus</taxon>
    </lineage>
</organism>
<dbReference type="Pfam" id="PF00122">
    <property type="entry name" value="E1-E2_ATPase"/>
    <property type="match status" value="1"/>
</dbReference>
<evidence type="ECO:0000256" key="1">
    <source>
        <dbReference type="ARBA" id="ARBA00004141"/>
    </source>
</evidence>
<dbReference type="SFLD" id="SFLDF00027">
    <property type="entry name" value="p-type_atpase"/>
    <property type="match status" value="1"/>
</dbReference>
<evidence type="ECO:0000256" key="4">
    <source>
        <dbReference type="ARBA" id="ARBA00022840"/>
    </source>
</evidence>
<evidence type="ECO:0000256" key="2">
    <source>
        <dbReference type="ARBA" id="ARBA00022692"/>
    </source>
</evidence>
<evidence type="ECO:0000259" key="9">
    <source>
        <dbReference type="SMART" id="SM00831"/>
    </source>
</evidence>
<sequence length="878" mass="94628">MKSFYQKETDEVIKELGSSVDGLTSSEVSKRQEQYGLNELPEGERASAFQIFLEQFKDLIVIILIVAALISGVTGDFESSIVIIVVLIINAILGTTQTLNAQRSVDSLKQLSVPKVKVVRDGVKQEIDSTHVTVGDIVDFEAGDMIAADARILEASSLQVNESALTGESHAVDKFVEVVADEVVVGDQTNMVFTSSQVTYGKGRAVVTSIGQETEIGKISALLQGASSGKSPLQRSIDEFSKNLSIGIIILCIVVFGLNFAVSHNFASAAMFAIALAVAAVPEALASIITIVESLGSQKLAQENAIMKDINSVETLGSISIIASDKTGTLTQNKMTVNDVYLNETLLNPDKIDLSDRAGQLLMHTMVLANDSFINGDQKVGDPTEIALIELGRKYGIIEQEARANYTRLSELPFDSVRKFMSTLQVIEGEKLMLTKGATDELLKQTSHILINGQVRELTQDDIVTILKQNEEFAEEGLRVLGYAYRSFEGDELSLDDEKGLTFIGLTSMIDPPREESKDAVHKAIKAGIKPIMITGDHVVTARSIARKIGIFSEGDMVIDGLTLEAMTDEELARDLEKISVYARVAPEHKIRIVNAWQAKGKIVGMSGDGVNDAPALKQADIGIAMGITGSEVSKDASDMILTDDNFATIVKAVTIGRNLFANIKNAIKYLLTGNSSAIIVVILTTLMAFFDSKFVVPFLAIQLLFINLVTDSLPAIAIGTEAGTDAVLDEAPRDPKEPILTKATFTSVVIEAILIAIAVMVGYLIGIGLDQGMTGTGEASYSTTYAFLILCIGRLFHGFSYRSELPLSKIGVLSNKNTVYAFLIGIALVALIVFVPFISDMFGVMPLNAGQIMTILGLAFVPTLLVQIIKMIRYSGK</sequence>
<evidence type="ECO:0000313" key="11">
    <source>
        <dbReference type="Proteomes" id="UP000809081"/>
    </source>
</evidence>
<comment type="caution">
    <text evidence="10">The sequence shown here is derived from an EMBL/GenBank/DDBJ whole genome shotgun (WGS) entry which is preliminary data.</text>
</comment>
<dbReference type="SMART" id="SM00831">
    <property type="entry name" value="Cation_ATPase_N"/>
    <property type="match status" value="1"/>
</dbReference>
<keyword evidence="2 8" id="KW-0812">Transmembrane</keyword>
<dbReference type="InterPro" id="IPR004014">
    <property type="entry name" value="ATPase_P-typ_cation-transptr_N"/>
</dbReference>
<keyword evidence="5" id="KW-1278">Translocase</keyword>
<dbReference type="SFLD" id="SFLDG00002">
    <property type="entry name" value="C1.7:_P-type_atpase_like"/>
    <property type="match status" value="1"/>
</dbReference>
<dbReference type="InterPro" id="IPR006068">
    <property type="entry name" value="ATPase_P-typ_cation-transptr_C"/>
</dbReference>
<keyword evidence="11" id="KW-1185">Reference proteome</keyword>
<evidence type="ECO:0000256" key="3">
    <source>
        <dbReference type="ARBA" id="ARBA00022741"/>
    </source>
</evidence>
<dbReference type="SFLD" id="SFLDS00003">
    <property type="entry name" value="Haloacid_Dehalogenase"/>
    <property type="match status" value="1"/>
</dbReference>
<dbReference type="Proteomes" id="UP000809081">
    <property type="component" value="Unassembled WGS sequence"/>
</dbReference>
<dbReference type="Gene3D" id="3.40.1110.10">
    <property type="entry name" value="Calcium-transporting ATPase, cytoplasmic domain N"/>
    <property type="match status" value="1"/>
</dbReference>
<name>A0ABS2PPL4_9STRE</name>
<dbReference type="InterPro" id="IPR001757">
    <property type="entry name" value="P_typ_ATPase"/>
</dbReference>
<dbReference type="SUPFAM" id="SSF81665">
    <property type="entry name" value="Calcium ATPase, transmembrane domain M"/>
    <property type="match status" value="1"/>
</dbReference>
<feature type="transmembrane region" description="Helical" evidence="8">
    <location>
        <begin position="244"/>
        <end position="262"/>
    </location>
</feature>
<dbReference type="Pfam" id="PF00689">
    <property type="entry name" value="Cation_ATPase_C"/>
    <property type="match status" value="1"/>
</dbReference>
<dbReference type="InterPro" id="IPR023214">
    <property type="entry name" value="HAD_sf"/>
</dbReference>
<feature type="transmembrane region" description="Helical" evidence="8">
    <location>
        <begin position="268"/>
        <end position="292"/>
    </location>
</feature>
<feature type="transmembrane region" description="Helical" evidence="8">
    <location>
        <begin position="851"/>
        <end position="870"/>
    </location>
</feature>
<feature type="transmembrane region" description="Helical" evidence="8">
    <location>
        <begin position="670"/>
        <end position="691"/>
    </location>
</feature>
<dbReference type="Gene3D" id="1.20.1110.10">
    <property type="entry name" value="Calcium-transporting ATPase, transmembrane domain"/>
    <property type="match status" value="1"/>
</dbReference>
<feature type="transmembrane region" description="Helical" evidence="8">
    <location>
        <begin position="780"/>
        <end position="798"/>
    </location>
</feature>
<dbReference type="PRINTS" id="PR00120">
    <property type="entry name" value="HATPASE"/>
</dbReference>
<dbReference type="Pfam" id="PF13246">
    <property type="entry name" value="Cation_ATPase"/>
    <property type="match status" value="1"/>
</dbReference>
<dbReference type="SUPFAM" id="SSF81660">
    <property type="entry name" value="Metal cation-transporting ATPase, ATP-binding domain N"/>
    <property type="match status" value="1"/>
</dbReference>
<comment type="subcellular location">
    <subcellularLocation>
        <location evidence="1">Membrane</location>
        <topology evidence="1">Multi-pass membrane protein</topology>
    </subcellularLocation>
</comment>
<keyword evidence="6 8" id="KW-1133">Transmembrane helix</keyword>
<dbReference type="Gene3D" id="2.70.150.10">
    <property type="entry name" value="Calcium-transporting ATPase, cytoplasmic transduction domain A"/>
    <property type="match status" value="1"/>
</dbReference>
<evidence type="ECO:0000256" key="8">
    <source>
        <dbReference type="SAM" id="Phobius"/>
    </source>
</evidence>
<keyword evidence="7 8" id="KW-0472">Membrane</keyword>
<dbReference type="InterPro" id="IPR023299">
    <property type="entry name" value="ATPase_P-typ_cyto_dom_N"/>
</dbReference>
<dbReference type="RefSeq" id="WP_205017903.1">
    <property type="nucleotide sequence ID" value="NZ_JAFBEI010000054.1"/>
</dbReference>
<dbReference type="NCBIfam" id="TIGR01494">
    <property type="entry name" value="ATPase_P-type"/>
    <property type="match status" value="3"/>
</dbReference>
<feature type="transmembrane region" description="Helical" evidence="8">
    <location>
        <begin position="819"/>
        <end position="839"/>
    </location>
</feature>
<feature type="transmembrane region" description="Helical" evidence="8">
    <location>
        <begin position="59"/>
        <end position="75"/>
    </location>
</feature>
<dbReference type="InterPro" id="IPR023298">
    <property type="entry name" value="ATPase_P-typ_TM_dom_sf"/>
</dbReference>
<dbReference type="SUPFAM" id="SSF56784">
    <property type="entry name" value="HAD-like"/>
    <property type="match status" value="1"/>
</dbReference>
<dbReference type="Gene3D" id="3.40.50.1000">
    <property type="entry name" value="HAD superfamily/HAD-like"/>
    <property type="match status" value="1"/>
</dbReference>
<dbReference type="InterPro" id="IPR044492">
    <property type="entry name" value="P_typ_ATPase_HD_dom"/>
</dbReference>
<dbReference type="PANTHER" id="PTHR42861">
    <property type="entry name" value="CALCIUM-TRANSPORTING ATPASE"/>
    <property type="match status" value="1"/>
</dbReference>
<evidence type="ECO:0000256" key="5">
    <source>
        <dbReference type="ARBA" id="ARBA00022967"/>
    </source>
</evidence>
<dbReference type="PRINTS" id="PR00119">
    <property type="entry name" value="CATATPASE"/>
</dbReference>
<dbReference type="PROSITE" id="PS00154">
    <property type="entry name" value="ATPASE_E1_E2"/>
    <property type="match status" value="1"/>
</dbReference>
<dbReference type="InterPro" id="IPR059000">
    <property type="entry name" value="ATPase_P-type_domA"/>
</dbReference>
<protein>
    <submittedName>
        <fullName evidence="10">Ca2+-transporting ATPase</fullName>
    </submittedName>
</protein>
<evidence type="ECO:0000256" key="6">
    <source>
        <dbReference type="ARBA" id="ARBA00022989"/>
    </source>
</evidence>
<dbReference type="InterPro" id="IPR018303">
    <property type="entry name" value="ATPase_P-typ_P_site"/>
</dbReference>
<feature type="transmembrane region" description="Helical" evidence="8">
    <location>
        <begin position="740"/>
        <end position="768"/>
    </location>
</feature>
<gene>
    <name evidence="10" type="ORF">JOC31_001881</name>
</gene>
<feature type="domain" description="Cation-transporting P-type ATPase N-terminal" evidence="9">
    <location>
        <begin position="3"/>
        <end position="76"/>
    </location>
</feature>
<evidence type="ECO:0000313" key="10">
    <source>
        <dbReference type="EMBL" id="MBM7637051.1"/>
    </source>
</evidence>
<evidence type="ECO:0000256" key="7">
    <source>
        <dbReference type="ARBA" id="ARBA00023136"/>
    </source>
</evidence>
<dbReference type="EMBL" id="JAFBEI010000054">
    <property type="protein sequence ID" value="MBM7637051.1"/>
    <property type="molecule type" value="Genomic_DNA"/>
</dbReference>
<dbReference type="Pfam" id="PF00690">
    <property type="entry name" value="Cation_ATPase_N"/>
    <property type="match status" value="1"/>
</dbReference>
<dbReference type="InterPro" id="IPR008250">
    <property type="entry name" value="ATPase_P-typ_transduc_dom_A_sf"/>
</dbReference>
<feature type="transmembrane region" description="Helical" evidence="8">
    <location>
        <begin position="697"/>
        <end position="719"/>
    </location>
</feature>
<dbReference type="InterPro" id="IPR036412">
    <property type="entry name" value="HAD-like_sf"/>
</dbReference>
<accession>A0ABS2PPL4</accession>
<keyword evidence="4" id="KW-0067">ATP-binding</keyword>
<keyword evidence="3" id="KW-0547">Nucleotide-binding</keyword>